<dbReference type="GO" id="GO:0005524">
    <property type="term" value="F:ATP binding"/>
    <property type="evidence" value="ECO:0007669"/>
    <property type="project" value="UniProtKB-KW"/>
</dbReference>
<reference evidence="6" key="1">
    <citation type="journal article" date="2014" name="Front. Microbiol.">
        <title>High frequency of phylogenetically diverse reductive dehalogenase-homologous genes in deep subseafloor sedimentary metagenomes.</title>
        <authorList>
            <person name="Kawai M."/>
            <person name="Futagami T."/>
            <person name="Toyoda A."/>
            <person name="Takaki Y."/>
            <person name="Nishi S."/>
            <person name="Hori S."/>
            <person name="Arai W."/>
            <person name="Tsubouchi T."/>
            <person name="Morono Y."/>
            <person name="Uchiyama I."/>
            <person name="Ito T."/>
            <person name="Fujiyama A."/>
            <person name="Inagaki F."/>
            <person name="Takami H."/>
        </authorList>
    </citation>
    <scope>NUCLEOTIDE SEQUENCE</scope>
    <source>
        <strain evidence="6">Expedition CK06-06</strain>
    </source>
</reference>
<dbReference type="EMBL" id="BART01002509">
    <property type="protein sequence ID" value="GAG63059.1"/>
    <property type="molecule type" value="Genomic_DNA"/>
</dbReference>
<dbReference type="AlphaFoldDB" id="X0Z281"/>
<keyword evidence="2" id="KW-0547">Nucleotide-binding</keyword>
<dbReference type="GO" id="GO:0016874">
    <property type="term" value="F:ligase activity"/>
    <property type="evidence" value="ECO:0007669"/>
    <property type="project" value="UniProtKB-KW"/>
</dbReference>
<gene>
    <name evidence="6" type="ORF">S01H4_07606</name>
</gene>
<dbReference type="Pfam" id="PF01259">
    <property type="entry name" value="SAICAR_synt"/>
    <property type="match status" value="1"/>
</dbReference>
<evidence type="ECO:0000259" key="5">
    <source>
        <dbReference type="Pfam" id="PF01259"/>
    </source>
</evidence>
<sequence length="48" mass="5527">MKLVGDVEIENLEKLRSGKVREMFSFNDKILIVTTDRISAFDFIASHI</sequence>
<organism evidence="6">
    <name type="scientific">marine sediment metagenome</name>
    <dbReference type="NCBI Taxonomy" id="412755"/>
    <lineage>
        <taxon>unclassified sequences</taxon>
        <taxon>metagenomes</taxon>
        <taxon>ecological metagenomes</taxon>
    </lineage>
</organism>
<feature type="domain" description="SAICAR synthetase/ADE2 N-terminal" evidence="5">
    <location>
        <begin position="15"/>
        <end position="45"/>
    </location>
</feature>
<keyword evidence="4" id="KW-0067">ATP-binding</keyword>
<evidence type="ECO:0000256" key="4">
    <source>
        <dbReference type="ARBA" id="ARBA00022840"/>
    </source>
</evidence>
<dbReference type="UniPathway" id="UPA00074">
    <property type="reaction ID" value="UER00131"/>
</dbReference>
<evidence type="ECO:0000313" key="6">
    <source>
        <dbReference type="EMBL" id="GAG63059.1"/>
    </source>
</evidence>
<evidence type="ECO:0000256" key="2">
    <source>
        <dbReference type="ARBA" id="ARBA00022741"/>
    </source>
</evidence>
<keyword evidence="1" id="KW-0436">Ligase</keyword>
<name>X0Z281_9ZZZZ</name>
<keyword evidence="3" id="KW-0658">Purine biosynthesis</keyword>
<accession>X0Z281</accession>
<proteinExistence type="predicted"/>
<evidence type="ECO:0000256" key="1">
    <source>
        <dbReference type="ARBA" id="ARBA00022598"/>
    </source>
</evidence>
<dbReference type="SUPFAM" id="SSF56104">
    <property type="entry name" value="SAICAR synthase-like"/>
    <property type="match status" value="1"/>
</dbReference>
<dbReference type="GO" id="GO:0006189">
    <property type="term" value="P:'de novo' IMP biosynthetic process"/>
    <property type="evidence" value="ECO:0007669"/>
    <property type="project" value="UniProtKB-UniPathway"/>
</dbReference>
<dbReference type="InterPro" id="IPR028923">
    <property type="entry name" value="SAICAR_synt/ADE2_N"/>
</dbReference>
<protein>
    <recommendedName>
        <fullName evidence="5">SAICAR synthetase/ADE2 N-terminal domain-containing protein</fullName>
    </recommendedName>
</protein>
<comment type="caution">
    <text evidence="6">The sequence shown here is derived from an EMBL/GenBank/DDBJ whole genome shotgun (WGS) entry which is preliminary data.</text>
</comment>
<dbReference type="Gene3D" id="3.30.200.20">
    <property type="entry name" value="Phosphorylase Kinase, domain 1"/>
    <property type="match status" value="1"/>
</dbReference>
<evidence type="ECO:0000256" key="3">
    <source>
        <dbReference type="ARBA" id="ARBA00022755"/>
    </source>
</evidence>